<keyword evidence="6" id="KW-0812">Transmembrane</keyword>
<dbReference type="GeneID" id="63689225"/>
<dbReference type="InterPro" id="IPR008427">
    <property type="entry name" value="Extracellular_membr_CFEM_dom"/>
</dbReference>
<dbReference type="OrthoDB" id="4505683at2759"/>
<dbReference type="AlphaFoldDB" id="M5FQK7"/>
<keyword evidence="4" id="KW-1015">Disulfide bond</keyword>
<dbReference type="Pfam" id="PF05730">
    <property type="entry name" value="CFEM"/>
    <property type="match status" value="1"/>
</dbReference>
<gene>
    <name evidence="9" type="ORF">DACRYDRAFT_25440</name>
</gene>
<accession>M5FQK7</accession>
<evidence type="ECO:0000256" key="1">
    <source>
        <dbReference type="ARBA" id="ARBA00004613"/>
    </source>
</evidence>
<dbReference type="PROSITE" id="PS52012">
    <property type="entry name" value="CFEM"/>
    <property type="match status" value="1"/>
</dbReference>
<evidence type="ECO:0000313" key="9">
    <source>
        <dbReference type="EMBL" id="EJT97034.1"/>
    </source>
</evidence>
<feature type="domain" description="CFEM" evidence="8">
    <location>
        <begin position="3"/>
        <end position="118"/>
    </location>
</feature>
<evidence type="ECO:0000259" key="8">
    <source>
        <dbReference type="PROSITE" id="PS52012"/>
    </source>
</evidence>
<dbReference type="GO" id="GO:0005576">
    <property type="term" value="C:extracellular region"/>
    <property type="evidence" value="ECO:0007669"/>
    <property type="project" value="UniProtKB-SubCell"/>
</dbReference>
<proteinExistence type="predicted"/>
<keyword evidence="10" id="KW-1185">Reference proteome</keyword>
<evidence type="ECO:0000256" key="5">
    <source>
        <dbReference type="SAM" id="MobiDB-lite"/>
    </source>
</evidence>
<feature type="transmembrane region" description="Helical" evidence="6">
    <location>
        <begin position="149"/>
        <end position="171"/>
    </location>
</feature>
<dbReference type="HOGENOM" id="CLU_079937_2_0_1"/>
<protein>
    <recommendedName>
        <fullName evidence="8">CFEM domain-containing protein</fullName>
    </recommendedName>
</protein>
<evidence type="ECO:0000256" key="4">
    <source>
        <dbReference type="ARBA" id="ARBA00023157"/>
    </source>
</evidence>
<name>M5FQK7_DACPD</name>
<keyword evidence="6" id="KW-1133">Transmembrane helix</keyword>
<evidence type="ECO:0000256" key="3">
    <source>
        <dbReference type="ARBA" id="ARBA00022729"/>
    </source>
</evidence>
<keyword evidence="3 7" id="KW-0732">Signal</keyword>
<dbReference type="OMA" id="CAIPCFV"/>
<evidence type="ECO:0000256" key="7">
    <source>
        <dbReference type="SAM" id="SignalP"/>
    </source>
</evidence>
<dbReference type="STRING" id="1858805.M5FQK7"/>
<evidence type="ECO:0000256" key="2">
    <source>
        <dbReference type="ARBA" id="ARBA00022525"/>
    </source>
</evidence>
<dbReference type="EMBL" id="JH795879">
    <property type="protein sequence ID" value="EJT97034.1"/>
    <property type="molecule type" value="Genomic_DNA"/>
</dbReference>
<dbReference type="Proteomes" id="UP000030653">
    <property type="component" value="Unassembled WGS sequence"/>
</dbReference>
<evidence type="ECO:0000313" key="10">
    <source>
        <dbReference type="Proteomes" id="UP000030653"/>
    </source>
</evidence>
<comment type="subcellular location">
    <subcellularLocation>
        <location evidence="1">Secreted</location>
    </subcellularLocation>
</comment>
<feature type="region of interest" description="Disordered" evidence="5">
    <location>
        <begin position="109"/>
        <end position="139"/>
    </location>
</feature>
<reference evidence="9 10" key="1">
    <citation type="journal article" date="2012" name="Science">
        <title>The Paleozoic origin of enzymatic lignin decomposition reconstructed from 31 fungal genomes.</title>
        <authorList>
            <person name="Floudas D."/>
            <person name="Binder M."/>
            <person name="Riley R."/>
            <person name="Barry K."/>
            <person name="Blanchette R.A."/>
            <person name="Henrissat B."/>
            <person name="Martinez A.T."/>
            <person name="Otillar R."/>
            <person name="Spatafora J.W."/>
            <person name="Yadav J.S."/>
            <person name="Aerts A."/>
            <person name="Benoit I."/>
            <person name="Boyd A."/>
            <person name="Carlson A."/>
            <person name="Copeland A."/>
            <person name="Coutinho P.M."/>
            <person name="de Vries R.P."/>
            <person name="Ferreira P."/>
            <person name="Findley K."/>
            <person name="Foster B."/>
            <person name="Gaskell J."/>
            <person name="Glotzer D."/>
            <person name="Gorecki P."/>
            <person name="Heitman J."/>
            <person name="Hesse C."/>
            <person name="Hori C."/>
            <person name="Igarashi K."/>
            <person name="Jurgens J.A."/>
            <person name="Kallen N."/>
            <person name="Kersten P."/>
            <person name="Kohler A."/>
            <person name="Kuees U."/>
            <person name="Kumar T.K.A."/>
            <person name="Kuo A."/>
            <person name="LaButti K."/>
            <person name="Larrondo L.F."/>
            <person name="Lindquist E."/>
            <person name="Ling A."/>
            <person name="Lombard V."/>
            <person name="Lucas S."/>
            <person name="Lundell T."/>
            <person name="Martin R."/>
            <person name="McLaughlin D.J."/>
            <person name="Morgenstern I."/>
            <person name="Morin E."/>
            <person name="Murat C."/>
            <person name="Nagy L.G."/>
            <person name="Nolan M."/>
            <person name="Ohm R.A."/>
            <person name="Patyshakuliyeva A."/>
            <person name="Rokas A."/>
            <person name="Ruiz-Duenas F.J."/>
            <person name="Sabat G."/>
            <person name="Salamov A."/>
            <person name="Samejima M."/>
            <person name="Schmutz J."/>
            <person name="Slot J.C."/>
            <person name="St John F."/>
            <person name="Stenlid J."/>
            <person name="Sun H."/>
            <person name="Sun S."/>
            <person name="Syed K."/>
            <person name="Tsang A."/>
            <person name="Wiebenga A."/>
            <person name="Young D."/>
            <person name="Pisabarro A."/>
            <person name="Eastwood D.C."/>
            <person name="Martin F."/>
            <person name="Cullen D."/>
            <person name="Grigoriev I.V."/>
            <person name="Hibbett D.S."/>
        </authorList>
    </citation>
    <scope>NUCLEOTIDE SEQUENCE [LARGE SCALE GENOMIC DNA]</scope>
    <source>
        <strain evidence="9 10">DJM-731 SS1</strain>
    </source>
</reference>
<feature type="signal peptide" evidence="7">
    <location>
        <begin position="1"/>
        <end position="16"/>
    </location>
</feature>
<dbReference type="SMART" id="SM00747">
    <property type="entry name" value="CFEM"/>
    <property type="match status" value="1"/>
</dbReference>
<organism evidence="9 10">
    <name type="scientific">Dacryopinax primogenitus (strain DJM 731)</name>
    <name type="common">Brown rot fungus</name>
    <dbReference type="NCBI Taxonomy" id="1858805"/>
    <lineage>
        <taxon>Eukaryota</taxon>
        <taxon>Fungi</taxon>
        <taxon>Dikarya</taxon>
        <taxon>Basidiomycota</taxon>
        <taxon>Agaricomycotina</taxon>
        <taxon>Dacrymycetes</taxon>
        <taxon>Dacrymycetales</taxon>
        <taxon>Dacrymycetaceae</taxon>
        <taxon>Dacryopinax</taxon>
    </lineage>
</organism>
<keyword evidence="2" id="KW-0964">Secreted</keyword>
<evidence type="ECO:0000256" key="6">
    <source>
        <dbReference type="SAM" id="Phobius"/>
    </source>
</evidence>
<keyword evidence="6" id="KW-0472">Membrane</keyword>
<sequence>MQIALVFLTLLAAVAAQNTTSSAAGSAPTGGIPACVLACSQQASTVANCSFLDTSCSCLNQQFQAAANNCLGANCSASDIAAGLALQNATCSGVAGSLPVSGSVNGSSASSSGSGSGSGSSTAGGSTSSPATSSPAATHSSAAGMAKPVSVTGLVSAIVAVVGMGIGAVLVA</sequence>
<feature type="chain" id="PRO_5004067064" description="CFEM domain-containing protein" evidence="7">
    <location>
        <begin position="17"/>
        <end position="172"/>
    </location>
</feature>
<dbReference type="RefSeq" id="XP_040623932.1">
    <property type="nucleotide sequence ID" value="XM_040774163.1"/>
</dbReference>